<accession>A0A517YWJ7</accession>
<dbReference type="InterPro" id="IPR014031">
    <property type="entry name" value="Ketoacyl_synth_C"/>
</dbReference>
<protein>
    <submittedName>
        <fullName evidence="5">3-oxoacyl-[acyl-carrier-protein] synthase 2</fullName>
        <ecNumber evidence="5">2.3.1.179</ecNumber>
    </submittedName>
</protein>
<dbReference type="Proteomes" id="UP000317369">
    <property type="component" value="Chromosome"/>
</dbReference>
<keyword evidence="5" id="KW-0012">Acyltransferase</keyword>
<dbReference type="SUPFAM" id="SSF53901">
    <property type="entry name" value="Thiolase-like"/>
    <property type="match status" value="2"/>
</dbReference>
<dbReference type="OrthoDB" id="276230at2"/>
<comment type="similarity">
    <text evidence="1 3">Belongs to the thiolase-like superfamily. Beta-ketoacyl-ACP synthases family.</text>
</comment>
<dbReference type="SMART" id="SM00825">
    <property type="entry name" value="PKS_KS"/>
    <property type="match status" value="1"/>
</dbReference>
<evidence type="ECO:0000256" key="2">
    <source>
        <dbReference type="ARBA" id="ARBA00022679"/>
    </source>
</evidence>
<evidence type="ECO:0000256" key="3">
    <source>
        <dbReference type="RuleBase" id="RU003694"/>
    </source>
</evidence>
<dbReference type="EMBL" id="CP036425">
    <property type="protein sequence ID" value="QDU34603.1"/>
    <property type="molecule type" value="Genomic_DNA"/>
</dbReference>
<dbReference type="InterPro" id="IPR000794">
    <property type="entry name" value="Beta-ketoacyl_synthase"/>
</dbReference>
<proteinExistence type="inferred from homology"/>
<dbReference type="Gene3D" id="3.40.47.10">
    <property type="match status" value="1"/>
</dbReference>
<dbReference type="InterPro" id="IPR014030">
    <property type="entry name" value="Ketoacyl_synth_N"/>
</dbReference>
<sequence>MLKPGIFPPLESLQNRLFRAVKADFCKNTECELPRIVISGMGLITPLGLSAWESFRSLLAGRTLPERLGELPTNIAPVDLVQAVGSVCVAQHNEIDPSLELAERAAREAAAGAGVPLEGLPTYIATSKGAVHALAKATKSHDDGVLLSGKRKYPEVYSTAAMGKSGFDYPLAVAMGPQQYLNYHLARRLKIRPVSHTVAACASSLTALHFARNDLQHRSELPDACMILTAEAALTPQFIYSYKRLGVLAKTTVDDYRQTPLNEKRGGFMLSEFGAAIVLRRLKPGEKPKAGEIELTDTGISAAGYDMIRSNPTMPELAHVAKKMFKGRQIDVIHPHATGTPDHDPAELAALTHALKQTDHNQDKIPLYAIKGALGHGLGAAGLVSLVTAGLSLQTGKLPPMPWIDQPLQVDDAPLHITAEQKTIARTGSHAAFAAGFGGHTAGVVITRH</sequence>
<dbReference type="InterPro" id="IPR016039">
    <property type="entry name" value="Thiolase-like"/>
</dbReference>
<dbReference type="Pfam" id="PF00109">
    <property type="entry name" value="ketoacyl-synt"/>
    <property type="match status" value="1"/>
</dbReference>
<dbReference type="AlphaFoldDB" id="A0A517YWJ7"/>
<name>A0A517YWJ7_9BACT</name>
<evidence type="ECO:0000313" key="5">
    <source>
        <dbReference type="EMBL" id="QDU34603.1"/>
    </source>
</evidence>
<reference evidence="5 6" key="1">
    <citation type="submission" date="2019-02" db="EMBL/GenBank/DDBJ databases">
        <title>Deep-cultivation of Planctomycetes and their phenomic and genomic characterization uncovers novel biology.</title>
        <authorList>
            <person name="Wiegand S."/>
            <person name="Jogler M."/>
            <person name="Boedeker C."/>
            <person name="Pinto D."/>
            <person name="Vollmers J."/>
            <person name="Rivas-Marin E."/>
            <person name="Kohn T."/>
            <person name="Peeters S.H."/>
            <person name="Heuer A."/>
            <person name="Rast P."/>
            <person name="Oberbeckmann S."/>
            <person name="Bunk B."/>
            <person name="Jeske O."/>
            <person name="Meyerdierks A."/>
            <person name="Storesund J.E."/>
            <person name="Kallscheuer N."/>
            <person name="Luecker S."/>
            <person name="Lage O.M."/>
            <person name="Pohl T."/>
            <person name="Merkel B.J."/>
            <person name="Hornburger P."/>
            <person name="Mueller R.-W."/>
            <person name="Bruemmer F."/>
            <person name="Labrenz M."/>
            <person name="Spormann A.M."/>
            <person name="Op den Camp H."/>
            <person name="Overmann J."/>
            <person name="Amann R."/>
            <person name="Jetten M.S.M."/>
            <person name="Mascher T."/>
            <person name="Medema M.H."/>
            <person name="Devos D.P."/>
            <person name="Kaster A.-K."/>
            <person name="Ovreas L."/>
            <person name="Rohde M."/>
            <person name="Galperin M.Y."/>
            <person name="Jogler C."/>
        </authorList>
    </citation>
    <scope>NUCLEOTIDE SEQUENCE [LARGE SCALE GENOMIC DNA]</scope>
    <source>
        <strain evidence="5 6">KS4</strain>
    </source>
</reference>
<organism evidence="5 6">
    <name type="scientific">Poriferisphaera corsica</name>
    <dbReference type="NCBI Taxonomy" id="2528020"/>
    <lineage>
        <taxon>Bacteria</taxon>
        <taxon>Pseudomonadati</taxon>
        <taxon>Planctomycetota</taxon>
        <taxon>Phycisphaerae</taxon>
        <taxon>Phycisphaerales</taxon>
        <taxon>Phycisphaeraceae</taxon>
        <taxon>Poriferisphaera</taxon>
    </lineage>
</organism>
<dbReference type="GO" id="GO:0004315">
    <property type="term" value="F:3-oxoacyl-[acyl-carrier-protein] synthase activity"/>
    <property type="evidence" value="ECO:0007669"/>
    <property type="project" value="UniProtKB-EC"/>
</dbReference>
<evidence type="ECO:0000256" key="1">
    <source>
        <dbReference type="ARBA" id="ARBA00008467"/>
    </source>
</evidence>
<dbReference type="PANTHER" id="PTHR11712">
    <property type="entry name" value="POLYKETIDE SYNTHASE-RELATED"/>
    <property type="match status" value="1"/>
</dbReference>
<keyword evidence="6" id="KW-1185">Reference proteome</keyword>
<dbReference type="GO" id="GO:0006633">
    <property type="term" value="P:fatty acid biosynthetic process"/>
    <property type="evidence" value="ECO:0007669"/>
    <property type="project" value="TreeGrafter"/>
</dbReference>
<dbReference type="Pfam" id="PF02801">
    <property type="entry name" value="Ketoacyl-synt_C"/>
    <property type="match status" value="1"/>
</dbReference>
<dbReference type="RefSeq" id="WP_145078676.1">
    <property type="nucleotide sequence ID" value="NZ_CP036425.1"/>
</dbReference>
<evidence type="ECO:0000313" key="6">
    <source>
        <dbReference type="Proteomes" id="UP000317369"/>
    </source>
</evidence>
<dbReference type="PROSITE" id="PS52004">
    <property type="entry name" value="KS3_2"/>
    <property type="match status" value="1"/>
</dbReference>
<feature type="domain" description="Ketosynthase family 3 (KS3)" evidence="4">
    <location>
        <begin position="33"/>
        <end position="448"/>
    </location>
</feature>
<evidence type="ECO:0000259" key="4">
    <source>
        <dbReference type="PROSITE" id="PS52004"/>
    </source>
</evidence>
<dbReference type="InterPro" id="IPR020841">
    <property type="entry name" value="PKS_Beta-ketoAc_synthase_dom"/>
</dbReference>
<dbReference type="EC" id="2.3.1.179" evidence="5"/>
<dbReference type="KEGG" id="pcor:KS4_26740"/>
<gene>
    <name evidence="5" type="primary">fabF_2</name>
    <name evidence="5" type="ORF">KS4_26740</name>
</gene>
<keyword evidence="2 3" id="KW-0808">Transferase</keyword>
<dbReference type="PANTHER" id="PTHR11712:SF347">
    <property type="entry name" value="BETA KETOACYL-ACYL CARRIER PROTEIN SYNTHASE"/>
    <property type="match status" value="1"/>
</dbReference>